<proteinExistence type="predicted"/>
<protein>
    <submittedName>
        <fullName evidence="1">Uncharacterized protein</fullName>
    </submittedName>
</protein>
<comment type="caution">
    <text evidence="1">The sequence shown here is derived from an EMBL/GenBank/DDBJ whole genome shotgun (WGS) entry which is preliminary data.</text>
</comment>
<dbReference type="Proteomes" id="UP001163324">
    <property type="component" value="Chromosome 6"/>
</dbReference>
<name>A0ACC0UX50_9HYPO</name>
<organism evidence="1 2">
    <name type="scientific">Trichothecium roseum</name>
    <dbReference type="NCBI Taxonomy" id="47278"/>
    <lineage>
        <taxon>Eukaryota</taxon>
        <taxon>Fungi</taxon>
        <taxon>Dikarya</taxon>
        <taxon>Ascomycota</taxon>
        <taxon>Pezizomycotina</taxon>
        <taxon>Sordariomycetes</taxon>
        <taxon>Hypocreomycetidae</taxon>
        <taxon>Hypocreales</taxon>
        <taxon>Hypocreales incertae sedis</taxon>
        <taxon>Trichothecium</taxon>
    </lineage>
</organism>
<dbReference type="EMBL" id="CM047945">
    <property type="protein sequence ID" value="KAI9898716.1"/>
    <property type="molecule type" value="Genomic_DNA"/>
</dbReference>
<accession>A0ACC0UX50</accession>
<reference evidence="1" key="1">
    <citation type="submission" date="2022-10" db="EMBL/GenBank/DDBJ databases">
        <title>Complete Genome of Trichothecium roseum strain YXFP-22015, a Plant Pathogen Isolated from Citrus.</title>
        <authorList>
            <person name="Wang Y."/>
            <person name="Zhu L."/>
        </authorList>
    </citation>
    <scope>NUCLEOTIDE SEQUENCE</scope>
    <source>
        <strain evidence="1">YXFP-22015</strain>
    </source>
</reference>
<keyword evidence="2" id="KW-1185">Reference proteome</keyword>
<sequence length="389" mass="40981">MSSYGGRGPMINGVLWSQSLVAGIFILSRCYTRHFILRSSGLDDLCLLLTLILLIAYSALVTVGTTYGIGQKQANVASAADYTEAMKYEVVAQGVCIFNLVTAKAAVGFLLLRFADRRWHRWVVWFCVGTNAVVASLCTVAVFVQCLPVQKTWDRTVPGSCWLDFATIGIFTSAYAVAVDFVLATIPIFIVWDLNMKRKDKIITVVSLGLGILAGACGIVRTMALRTLSSFDEYIYDTVPMLIYSATENFVFALCASVPVLRPLYVKVIRGQLSGEGGSSGKASGRGGDSSYKMGAVGSGSGGDAERSLGREVGGSGKGRGPNTRLYAELVETGNHGSEEEILAAGNPQPVGGGGGGGDGGVGGPPGRRDNTSGKYSGDGAPQSSYFTP</sequence>
<gene>
    <name evidence="1" type="ORF">N3K66_007076</name>
</gene>
<evidence type="ECO:0000313" key="2">
    <source>
        <dbReference type="Proteomes" id="UP001163324"/>
    </source>
</evidence>
<evidence type="ECO:0000313" key="1">
    <source>
        <dbReference type="EMBL" id="KAI9898716.1"/>
    </source>
</evidence>